<gene>
    <name evidence="2" type="ORF">DY000_02019300</name>
</gene>
<dbReference type="Pfam" id="PF13456">
    <property type="entry name" value="RVT_3"/>
    <property type="match status" value="1"/>
</dbReference>
<feature type="domain" description="RNase H type-1" evidence="1">
    <location>
        <begin position="25"/>
        <end position="71"/>
    </location>
</feature>
<proteinExistence type="predicted"/>
<keyword evidence="3" id="KW-1185">Reference proteome</keyword>
<dbReference type="InterPro" id="IPR002156">
    <property type="entry name" value="RNaseH_domain"/>
</dbReference>
<comment type="caution">
    <text evidence="2">The sequence shown here is derived from an EMBL/GenBank/DDBJ whole genome shotgun (WGS) entry which is preliminary data.</text>
</comment>
<accession>A0ABQ7D052</accession>
<protein>
    <recommendedName>
        <fullName evidence="1">RNase H type-1 domain-containing protein</fullName>
    </recommendedName>
</protein>
<name>A0ABQ7D052_BRACR</name>
<evidence type="ECO:0000259" key="1">
    <source>
        <dbReference type="Pfam" id="PF13456"/>
    </source>
</evidence>
<evidence type="ECO:0000313" key="2">
    <source>
        <dbReference type="EMBL" id="KAF3565105.1"/>
    </source>
</evidence>
<dbReference type="EMBL" id="QGKV02000759">
    <property type="protein sequence ID" value="KAF3565105.1"/>
    <property type="molecule type" value="Genomic_DNA"/>
</dbReference>
<evidence type="ECO:0000313" key="3">
    <source>
        <dbReference type="Proteomes" id="UP000266723"/>
    </source>
</evidence>
<dbReference type="Proteomes" id="UP000266723">
    <property type="component" value="Unassembled WGS sequence"/>
</dbReference>
<sequence length="71" mass="7552">MNRNILESGVGRRSSTLNQTVICKSDAAWDKTTNKGGLGWIISDRTGAIVKQGSSIQAHVNSPIVAEALDL</sequence>
<reference evidence="2 3" key="1">
    <citation type="journal article" date="2020" name="BMC Genomics">
        <title>Intraspecific diversification of the crop wild relative Brassica cretica Lam. using demographic model selection.</title>
        <authorList>
            <person name="Kioukis A."/>
            <person name="Michalopoulou V.A."/>
            <person name="Briers L."/>
            <person name="Pirintsos S."/>
            <person name="Studholme D.J."/>
            <person name="Pavlidis P."/>
            <person name="Sarris P.F."/>
        </authorList>
    </citation>
    <scope>NUCLEOTIDE SEQUENCE [LARGE SCALE GENOMIC DNA]</scope>
    <source>
        <strain evidence="3">cv. PFS-1207/04</strain>
    </source>
</reference>
<organism evidence="2 3">
    <name type="scientific">Brassica cretica</name>
    <name type="common">Mustard</name>
    <dbReference type="NCBI Taxonomy" id="69181"/>
    <lineage>
        <taxon>Eukaryota</taxon>
        <taxon>Viridiplantae</taxon>
        <taxon>Streptophyta</taxon>
        <taxon>Embryophyta</taxon>
        <taxon>Tracheophyta</taxon>
        <taxon>Spermatophyta</taxon>
        <taxon>Magnoliopsida</taxon>
        <taxon>eudicotyledons</taxon>
        <taxon>Gunneridae</taxon>
        <taxon>Pentapetalae</taxon>
        <taxon>rosids</taxon>
        <taxon>malvids</taxon>
        <taxon>Brassicales</taxon>
        <taxon>Brassicaceae</taxon>
        <taxon>Brassiceae</taxon>
        <taxon>Brassica</taxon>
    </lineage>
</organism>